<protein>
    <submittedName>
        <fullName evidence="6">CvpA family protein</fullName>
    </submittedName>
</protein>
<dbReference type="PANTHER" id="PTHR36926:SF1">
    <property type="entry name" value="COLICIN V PRODUCTION PROTEIN"/>
    <property type="match status" value="1"/>
</dbReference>
<keyword evidence="2 5" id="KW-0812">Transmembrane</keyword>
<feature type="transmembrane region" description="Helical" evidence="5">
    <location>
        <begin position="119"/>
        <end position="142"/>
    </location>
</feature>
<comment type="caution">
    <text evidence="6">The sequence shown here is derived from an EMBL/GenBank/DDBJ whole genome shotgun (WGS) entry which is preliminary data.</text>
</comment>
<dbReference type="Proteomes" id="UP000885750">
    <property type="component" value="Unassembled WGS sequence"/>
</dbReference>
<evidence type="ECO:0000256" key="4">
    <source>
        <dbReference type="ARBA" id="ARBA00023136"/>
    </source>
</evidence>
<evidence type="ECO:0000256" key="3">
    <source>
        <dbReference type="ARBA" id="ARBA00022989"/>
    </source>
</evidence>
<dbReference type="AlphaFoldDB" id="A0A7V2T3C0"/>
<comment type="subcellular location">
    <subcellularLocation>
        <location evidence="1">Membrane</location>
        <topology evidence="1">Multi-pass membrane protein</topology>
    </subcellularLocation>
</comment>
<dbReference type="PANTHER" id="PTHR36926">
    <property type="entry name" value="COLICIN V PRODUCTION PROTEIN"/>
    <property type="match status" value="1"/>
</dbReference>
<dbReference type="GO" id="GO:0016020">
    <property type="term" value="C:membrane"/>
    <property type="evidence" value="ECO:0007669"/>
    <property type="project" value="UniProtKB-SubCell"/>
</dbReference>
<sequence length="189" mass="20277">MKDAQSSVINRYSGLFSMDFNYLDIGIVVLILLTALVGLVQGFVWMTIFLVTWVAAIFLSVTYSGELAQALPFNLSSELIQTGLAALLIFLGVLLTGALINFLFGKAISVIGIGAIDRIFGAALGVALGALILSLLTILAGMTPLPDQQLWKTSTLVPKLEEAASWVKSFVPPEFDEYLQLPAEPEPAT</sequence>
<evidence type="ECO:0000256" key="5">
    <source>
        <dbReference type="SAM" id="Phobius"/>
    </source>
</evidence>
<feature type="transmembrane region" description="Helical" evidence="5">
    <location>
        <begin position="20"/>
        <end position="37"/>
    </location>
</feature>
<dbReference type="InterPro" id="IPR052719">
    <property type="entry name" value="CvpA-like"/>
</dbReference>
<name>A0A7V2T3C0_LEUMU</name>
<proteinExistence type="predicted"/>
<evidence type="ECO:0000256" key="2">
    <source>
        <dbReference type="ARBA" id="ARBA00022692"/>
    </source>
</evidence>
<dbReference type="Pfam" id="PF02674">
    <property type="entry name" value="Colicin_V"/>
    <property type="match status" value="1"/>
</dbReference>
<accession>A0A7V2T3C0</accession>
<feature type="transmembrane region" description="Helical" evidence="5">
    <location>
        <begin position="43"/>
        <end position="63"/>
    </location>
</feature>
<dbReference type="InterPro" id="IPR003825">
    <property type="entry name" value="Colicin-V_CvpA"/>
</dbReference>
<dbReference type="EMBL" id="DRMS01000278">
    <property type="protein sequence ID" value="HFC92638.1"/>
    <property type="molecule type" value="Genomic_DNA"/>
</dbReference>
<reference evidence="6" key="1">
    <citation type="journal article" date="2020" name="mSystems">
        <title>Genome- and Community-Level Interaction Insights into Carbon Utilization and Element Cycling Functions of Hydrothermarchaeota in Hydrothermal Sediment.</title>
        <authorList>
            <person name="Zhou Z."/>
            <person name="Liu Y."/>
            <person name="Xu W."/>
            <person name="Pan J."/>
            <person name="Luo Z.H."/>
            <person name="Li M."/>
        </authorList>
    </citation>
    <scope>NUCLEOTIDE SEQUENCE [LARGE SCALE GENOMIC DNA]</scope>
    <source>
        <strain evidence="6">HyVt-493</strain>
    </source>
</reference>
<organism evidence="6">
    <name type="scientific">Leucothrix mucor</name>
    <dbReference type="NCBI Taxonomy" id="45248"/>
    <lineage>
        <taxon>Bacteria</taxon>
        <taxon>Pseudomonadati</taxon>
        <taxon>Pseudomonadota</taxon>
        <taxon>Gammaproteobacteria</taxon>
        <taxon>Thiotrichales</taxon>
        <taxon>Thiotrichaceae</taxon>
        <taxon>Leucothrix</taxon>
    </lineage>
</organism>
<evidence type="ECO:0000313" key="6">
    <source>
        <dbReference type="EMBL" id="HFC92638.1"/>
    </source>
</evidence>
<keyword evidence="4 5" id="KW-0472">Membrane</keyword>
<evidence type="ECO:0000256" key="1">
    <source>
        <dbReference type="ARBA" id="ARBA00004141"/>
    </source>
</evidence>
<dbReference type="GO" id="GO:0009403">
    <property type="term" value="P:toxin biosynthetic process"/>
    <property type="evidence" value="ECO:0007669"/>
    <property type="project" value="InterPro"/>
</dbReference>
<keyword evidence="3 5" id="KW-1133">Transmembrane helix</keyword>
<feature type="transmembrane region" description="Helical" evidence="5">
    <location>
        <begin position="84"/>
        <end position="104"/>
    </location>
</feature>
<gene>
    <name evidence="6" type="ORF">ENJ51_07480</name>
</gene>